<dbReference type="OrthoDB" id="21595at2759"/>
<evidence type="ECO:0000256" key="3">
    <source>
        <dbReference type="SAM" id="MobiDB-lite"/>
    </source>
</evidence>
<dbReference type="AlphaFoldDB" id="A0A7M5V084"/>
<dbReference type="PROSITE" id="PS01052">
    <property type="entry name" value="CALPONIN_1"/>
    <property type="match status" value="1"/>
</dbReference>
<feature type="compositionally biased region" description="Basic residues" evidence="3">
    <location>
        <begin position="131"/>
        <end position="141"/>
    </location>
</feature>
<dbReference type="GeneID" id="136811530"/>
<organism evidence="5 6">
    <name type="scientific">Clytia hemisphaerica</name>
    <dbReference type="NCBI Taxonomy" id="252671"/>
    <lineage>
        <taxon>Eukaryota</taxon>
        <taxon>Metazoa</taxon>
        <taxon>Cnidaria</taxon>
        <taxon>Hydrozoa</taxon>
        <taxon>Hydroidolina</taxon>
        <taxon>Leptothecata</taxon>
        <taxon>Obeliida</taxon>
        <taxon>Clytiidae</taxon>
        <taxon>Clytia</taxon>
    </lineage>
</organism>
<dbReference type="Gene3D" id="1.10.418.10">
    <property type="entry name" value="Calponin-like domain"/>
    <property type="match status" value="1"/>
</dbReference>
<feature type="domain" description="Calponin-homology (CH)" evidence="4">
    <location>
        <begin position="24"/>
        <end position="133"/>
    </location>
</feature>
<dbReference type="PANTHER" id="PTHR47385:SF14">
    <property type="entry name" value="TRANSGELIN"/>
    <property type="match status" value="1"/>
</dbReference>
<dbReference type="InterPro" id="IPR001715">
    <property type="entry name" value="CH_dom"/>
</dbReference>
<dbReference type="Pfam" id="PF00402">
    <property type="entry name" value="Calponin"/>
    <property type="match status" value="1"/>
</dbReference>
<comment type="similarity">
    <text evidence="1 2">Belongs to the calponin family.</text>
</comment>
<dbReference type="EnsemblMetazoa" id="CLYHEMT007147.1">
    <property type="protein sequence ID" value="CLYHEMP007147.1"/>
    <property type="gene ID" value="CLYHEMG007147"/>
</dbReference>
<dbReference type="GO" id="GO:0015629">
    <property type="term" value="C:actin cytoskeleton"/>
    <property type="evidence" value="ECO:0007669"/>
    <property type="project" value="TreeGrafter"/>
</dbReference>
<evidence type="ECO:0000313" key="6">
    <source>
        <dbReference type="Proteomes" id="UP000594262"/>
    </source>
</evidence>
<dbReference type="InterPro" id="IPR050606">
    <property type="entry name" value="Calponin-like"/>
</dbReference>
<evidence type="ECO:0000256" key="2">
    <source>
        <dbReference type="RuleBase" id="RU361224"/>
    </source>
</evidence>
<protein>
    <recommendedName>
        <fullName evidence="2">Transgelin</fullName>
    </recommendedName>
</protein>
<dbReference type="GO" id="GO:0007015">
    <property type="term" value="P:actin filament organization"/>
    <property type="evidence" value="ECO:0007669"/>
    <property type="project" value="TreeGrafter"/>
</dbReference>
<dbReference type="Proteomes" id="UP000594262">
    <property type="component" value="Unplaced"/>
</dbReference>
<dbReference type="PROSITE" id="PS50021">
    <property type="entry name" value="CH"/>
    <property type="match status" value="1"/>
</dbReference>
<reference evidence="5" key="1">
    <citation type="submission" date="2021-01" db="UniProtKB">
        <authorList>
            <consortium name="EnsemblMetazoa"/>
        </authorList>
    </citation>
    <scope>IDENTIFICATION</scope>
</reference>
<dbReference type="InterPro" id="IPR000557">
    <property type="entry name" value="Calponin_repeat"/>
</dbReference>
<feature type="region of interest" description="Disordered" evidence="3">
    <location>
        <begin position="131"/>
        <end position="155"/>
    </location>
</feature>
<accession>A0A7M5V084</accession>
<proteinExistence type="inferred from homology"/>
<dbReference type="InterPro" id="IPR003096">
    <property type="entry name" value="SM22_calponin"/>
</dbReference>
<evidence type="ECO:0000259" key="4">
    <source>
        <dbReference type="PROSITE" id="PS50021"/>
    </source>
</evidence>
<evidence type="ECO:0000313" key="5">
    <source>
        <dbReference type="EnsemblMetazoa" id="CLYHEMP007147.1"/>
    </source>
</evidence>
<evidence type="ECO:0000256" key="1">
    <source>
        <dbReference type="ARBA" id="ARBA00009631"/>
    </source>
</evidence>
<dbReference type="PRINTS" id="PR00888">
    <property type="entry name" value="SM22CALPONIN"/>
</dbReference>
<dbReference type="GO" id="GO:0051015">
    <property type="term" value="F:actin filament binding"/>
    <property type="evidence" value="ECO:0007669"/>
    <property type="project" value="TreeGrafter"/>
</dbReference>
<dbReference type="SMART" id="SM00033">
    <property type="entry name" value="CH"/>
    <property type="match status" value="1"/>
</dbReference>
<sequence length="190" mass="20763">MADRPDGYGLTAEVQAHIDGKYDEKLAREAMDWIQSYVPDSGVGGLSDANDIQEKLKDGVVLCKLLNALTPYSIKKFNTSKMAFKQMENIGLALAAMENYGVSKIDLFQTVDLFEGQNMALVITTIHALGRKTGGKGKRGIGPKESQQNKREFSEEQLRAGEGVIGLQMGTNKFANQSGQNFGKTRAIID</sequence>
<dbReference type="InterPro" id="IPR036872">
    <property type="entry name" value="CH_dom_sf"/>
</dbReference>
<dbReference type="SUPFAM" id="SSF47576">
    <property type="entry name" value="Calponin-homology domain, CH-domain"/>
    <property type="match status" value="1"/>
</dbReference>
<keyword evidence="6" id="KW-1185">Reference proteome</keyword>
<dbReference type="PROSITE" id="PS51122">
    <property type="entry name" value="CALPONIN_2"/>
    <property type="match status" value="1"/>
</dbReference>
<dbReference type="Pfam" id="PF00307">
    <property type="entry name" value="CH"/>
    <property type="match status" value="1"/>
</dbReference>
<dbReference type="RefSeq" id="XP_066924255.1">
    <property type="nucleotide sequence ID" value="XM_067068154.1"/>
</dbReference>
<dbReference type="PANTHER" id="PTHR47385">
    <property type="entry name" value="CALPONIN"/>
    <property type="match status" value="1"/>
</dbReference>
<name>A0A7M5V084_9CNID</name>